<gene>
    <name evidence="6" type="ORF">LY90DRAFT_702940</name>
</gene>
<dbReference type="GO" id="GO:0016787">
    <property type="term" value="F:hydrolase activity"/>
    <property type="evidence" value="ECO:0007669"/>
    <property type="project" value="UniProtKB-KW"/>
</dbReference>
<accession>A0A1Y2CT13</accession>
<feature type="domain" description="CBM10" evidence="5">
    <location>
        <begin position="24"/>
        <end position="62"/>
    </location>
</feature>
<dbReference type="Pfam" id="PF02013">
    <property type="entry name" value="CBM_10"/>
    <property type="match status" value="3"/>
</dbReference>
<comment type="caution">
    <text evidence="6">The sequence shown here is derived from an EMBL/GenBank/DDBJ whole genome shotgun (WGS) entry which is preliminary data.</text>
</comment>
<dbReference type="OrthoDB" id="10410927at2759"/>
<keyword evidence="3" id="KW-0378">Hydrolase</keyword>
<dbReference type="Gene3D" id="3.90.1220.10">
    <property type="entry name" value="Cellulose docking domain, dockering"/>
    <property type="match status" value="3"/>
</dbReference>
<name>A0A1Y2CT13_9FUNG</name>
<evidence type="ECO:0000313" key="6">
    <source>
        <dbReference type="EMBL" id="ORY50132.1"/>
    </source>
</evidence>
<dbReference type="Proteomes" id="UP000193920">
    <property type="component" value="Unassembled WGS sequence"/>
</dbReference>
<dbReference type="InterPro" id="IPR002883">
    <property type="entry name" value="CBM10/Dockerin_dom"/>
</dbReference>
<evidence type="ECO:0000313" key="7">
    <source>
        <dbReference type="Proteomes" id="UP000193920"/>
    </source>
</evidence>
<sequence>MKFFTISILSSIITISKVSACIPPCWSEKLGYPCCKPTNTEILEVDKYGEWGMENGERCGIHIYDTNMKCGPSVVTYDFCDNSYCNDVISVDEDGTVWGFDTKNKKSCILDIKESKCQSMIKSTCWSALLGYKCCKKSFSPLYKDKNGIWSVENDKWCGVELCSDCSNVQNIDEYGIIWGFNKENNSNCVIDKKDEKCNAQLEASCKFAKIGYMCCKNTDKVILLDKTGSWGVENGKWCGIN</sequence>
<feature type="signal peptide" evidence="4">
    <location>
        <begin position="1"/>
        <end position="20"/>
    </location>
</feature>
<keyword evidence="1 4" id="KW-0732">Signal</keyword>
<dbReference type="AlphaFoldDB" id="A0A1Y2CT13"/>
<evidence type="ECO:0000256" key="2">
    <source>
        <dbReference type="ARBA" id="ARBA00022737"/>
    </source>
</evidence>
<feature type="domain" description="CBM10" evidence="5">
    <location>
        <begin position="205"/>
        <end position="242"/>
    </location>
</feature>
<keyword evidence="2" id="KW-0677">Repeat</keyword>
<feature type="domain" description="CBM10" evidence="5">
    <location>
        <begin position="124"/>
        <end position="161"/>
    </location>
</feature>
<dbReference type="InterPro" id="IPR009034">
    <property type="entry name" value="Dockerin_dom_fun_sf"/>
</dbReference>
<evidence type="ECO:0000256" key="4">
    <source>
        <dbReference type="SAM" id="SignalP"/>
    </source>
</evidence>
<evidence type="ECO:0000256" key="1">
    <source>
        <dbReference type="ARBA" id="ARBA00022729"/>
    </source>
</evidence>
<evidence type="ECO:0000256" key="3">
    <source>
        <dbReference type="ARBA" id="ARBA00022801"/>
    </source>
</evidence>
<keyword evidence="7" id="KW-1185">Reference proteome</keyword>
<feature type="chain" id="PRO_5013073320" description="CBM10 domain-containing protein" evidence="4">
    <location>
        <begin position="21"/>
        <end position="242"/>
    </location>
</feature>
<dbReference type="SUPFAM" id="SSF64571">
    <property type="entry name" value="Cellulose docking domain, dockering"/>
    <property type="match status" value="3"/>
</dbReference>
<reference evidence="6 7" key="1">
    <citation type="submission" date="2016-08" db="EMBL/GenBank/DDBJ databases">
        <title>A Parts List for Fungal Cellulosomes Revealed by Comparative Genomics.</title>
        <authorList>
            <consortium name="DOE Joint Genome Institute"/>
            <person name="Haitjema C.H."/>
            <person name="Gilmore S.P."/>
            <person name="Henske J.K."/>
            <person name="Solomon K.V."/>
            <person name="De Groot R."/>
            <person name="Kuo A."/>
            <person name="Mondo S.J."/>
            <person name="Salamov A.A."/>
            <person name="Labutti K."/>
            <person name="Zhao Z."/>
            <person name="Chiniquy J."/>
            <person name="Barry K."/>
            <person name="Brewer H.M."/>
            <person name="Purvine S.O."/>
            <person name="Wright A.T."/>
            <person name="Boxma B."/>
            <person name="Van Alen T."/>
            <person name="Hackstein J.H."/>
            <person name="Baker S.E."/>
            <person name="Grigoriev I.V."/>
            <person name="O'Malley M.A."/>
        </authorList>
    </citation>
    <scope>NUCLEOTIDE SEQUENCE [LARGE SCALE GENOMIC DNA]</scope>
    <source>
        <strain evidence="6 7">G1</strain>
    </source>
</reference>
<protein>
    <recommendedName>
        <fullName evidence="5">CBM10 domain-containing protein</fullName>
    </recommendedName>
</protein>
<dbReference type="EMBL" id="MCOG01000098">
    <property type="protein sequence ID" value="ORY50132.1"/>
    <property type="molecule type" value="Genomic_DNA"/>
</dbReference>
<evidence type="ECO:0000259" key="5">
    <source>
        <dbReference type="PROSITE" id="PS51763"/>
    </source>
</evidence>
<proteinExistence type="predicted"/>
<organism evidence="6 7">
    <name type="scientific">Neocallimastix californiae</name>
    <dbReference type="NCBI Taxonomy" id="1754190"/>
    <lineage>
        <taxon>Eukaryota</taxon>
        <taxon>Fungi</taxon>
        <taxon>Fungi incertae sedis</taxon>
        <taxon>Chytridiomycota</taxon>
        <taxon>Chytridiomycota incertae sedis</taxon>
        <taxon>Neocallimastigomycetes</taxon>
        <taxon>Neocallimastigales</taxon>
        <taxon>Neocallimastigaceae</taxon>
        <taxon>Neocallimastix</taxon>
    </lineage>
</organism>
<dbReference type="PROSITE" id="PS51763">
    <property type="entry name" value="CBM10"/>
    <property type="match status" value="3"/>
</dbReference>